<keyword evidence="1" id="KW-0732">Signal</keyword>
<evidence type="ECO:0000313" key="3">
    <source>
        <dbReference type="Proteomes" id="UP000690515"/>
    </source>
</evidence>
<feature type="chain" id="PRO_5047054087" evidence="1">
    <location>
        <begin position="26"/>
        <end position="222"/>
    </location>
</feature>
<dbReference type="RefSeq" id="WP_215821142.1">
    <property type="nucleotide sequence ID" value="NZ_JAGSOY010000054.1"/>
</dbReference>
<dbReference type="EMBL" id="JAGSOY010000054">
    <property type="protein sequence ID" value="MBU2712920.1"/>
    <property type="molecule type" value="Genomic_DNA"/>
</dbReference>
<feature type="signal peptide" evidence="1">
    <location>
        <begin position="1"/>
        <end position="25"/>
    </location>
</feature>
<accession>A0ABS5ZI33</accession>
<sequence length="222" mass="25476">MYHLKTKVSTLLVWFLTIFTSYSLASQTPLTVDNKKLRPLLNSERIELKFGSYGIDVLESKASTRVSRLFSTHGTKKTTRTLAIVRYPEHVDSSFTTEHKKILSGGSIGAVLKAAGWKITKQPMYFGELKSSNDLAPLYNSFHVTMKENLAIHIYSLYIEKNNQNFMYATIAEIHQPEYLTLNDLKEIYNDDYDNFNKPTDRVQQIMSFIHDKVKPLTIPTT</sequence>
<evidence type="ECO:0000313" key="2">
    <source>
        <dbReference type="EMBL" id="MBU2712920.1"/>
    </source>
</evidence>
<reference evidence="2 3" key="1">
    <citation type="submission" date="2021-04" db="EMBL/GenBank/DDBJ databases">
        <authorList>
            <person name="Pira H."/>
            <person name="Risdian C."/>
            <person name="Wink J."/>
        </authorList>
    </citation>
    <scope>NUCLEOTIDE SEQUENCE [LARGE SCALE GENOMIC DNA]</scope>
    <source>
        <strain evidence="2 3">WH53</strain>
    </source>
</reference>
<organism evidence="2 3">
    <name type="scientific">Zooshikella harenae</name>
    <dbReference type="NCBI Taxonomy" id="2827238"/>
    <lineage>
        <taxon>Bacteria</taxon>
        <taxon>Pseudomonadati</taxon>
        <taxon>Pseudomonadota</taxon>
        <taxon>Gammaproteobacteria</taxon>
        <taxon>Oceanospirillales</taxon>
        <taxon>Zooshikellaceae</taxon>
        <taxon>Zooshikella</taxon>
    </lineage>
</organism>
<keyword evidence="3" id="KW-1185">Reference proteome</keyword>
<comment type="caution">
    <text evidence="2">The sequence shown here is derived from an EMBL/GenBank/DDBJ whole genome shotgun (WGS) entry which is preliminary data.</text>
</comment>
<name>A0ABS5ZI33_9GAMM</name>
<protein>
    <submittedName>
        <fullName evidence="2">Uncharacterized protein</fullName>
    </submittedName>
</protein>
<dbReference type="Proteomes" id="UP000690515">
    <property type="component" value="Unassembled WGS sequence"/>
</dbReference>
<proteinExistence type="predicted"/>
<gene>
    <name evidence="2" type="ORF">KCG35_17770</name>
</gene>
<evidence type="ECO:0000256" key="1">
    <source>
        <dbReference type="SAM" id="SignalP"/>
    </source>
</evidence>